<reference evidence="2 3" key="1">
    <citation type="submission" date="2023-05" db="EMBL/GenBank/DDBJ databases">
        <title>Flavobacterium sedimenti sp. nov., isolated from the sediment.</title>
        <authorList>
            <person name="Wu N."/>
        </authorList>
    </citation>
    <scope>NUCLEOTIDE SEQUENCE [LARGE SCALE GENOMIC DNA]</scope>
    <source>
        <strain evidence="2 3">YZ-48</strain>
    </source>
</reference>
<evidence type="ECO:0008006" key="4">
    <source>
        <dbReference type="Google" id="ProtNLM"/>
    </source>
</evidence>
<dbReference type="EMBL" id="JASGBP010000003">
    <property type="protein sequence ID" value="MDI9257106.1"/>
    <property type="molecule type" value="Genomic_DNA"/>
</dbReference>
<evidence type="ECO:0000313" key="3">
    <source>
        <dbReference type="Proteomes" id="UP001230035"/>
    </source>
</evidence>
<organism evidence="2 3">
    <name type="scientific">Flavobacterium sedimenticola</name>
    <dbReference type="NCBI Taxonomy" id="3043286"/>
    <lineage>
        <taxon>Bacteria</taxon>
        <taxon>Pseudomonadati</taxon>
        <taxon>Bacteroidota</taxon>
        <taxon>Flavobacteriia</taxon>
        <taxon>Flavobacteriales</taxon>
        <taxon>Flavobacteriaceae</taxon>
        <taxon>Flavobacterium</taxon>
    </lineage>
</organism>
<dbReference type="PROSITE" id="PS51257">
    <property type="entry name" value="PROKAR_LIPOPROTEIN"/>
    <property type="match status" value="1"/>
</dbReference>
<keyword evidence="3" id="KW-1185">Reference proteome</keyword>
<name>A0ABT6XPU5_9FLAO</name>
<dbReference type="RefSeq" id="WP_283238789.1">
    <property type="nucleotide sequence ID" value="NZ_JASGBP010000003.1"/>
</dbReference>
<accession>A0ABT6XPU5</accession>
<protein>
    <recommendedName>
        <fullName evidence="4">PrcB C-terminal domain-containing protein</fullName>
    </recommendedName>
</protein>
<feature type="signal peptide" evidence="1">
    <location>
        <begin position="1"/>
        <end position="21"/>
    </location>
</feature>
<proteinExistence type="predicted"/>
<evidence type="ECO:0000313" key="2">
    <source>
        <dbReference type="EMBL" id="MDI9257106.1"/>
    </source>
</evidence>
<keyword evidence="1" id="KW-0732">Signal</keyword>
<evidence type="ECO:0000256" key="1">
    <source>
        <dbReference type="SAM" id="SignalP"/>
    </source>
</evidence>
<dbReference type="Proteomes" id="UP001230035">
    <property type="component" value="Unassembled WGS sequence"/>
</dbReference>
<sequence length="142" mass="15888">MRNFFAILAVLLFLTSCSSTKPTASKPLYEILAVNNDGGAGIKFYEVLTEPKEVLMLLGDETLSQKIKTDDAKTSSFLVLNSGPTKEPYNRIKIEKIIETETEILVYIKDTQKNTEADPSNENIVQPYTVVKINSKKPIVFK</sequence>
<feature type="chain" id="PRO_5045841111" description="PrcB C-terminal domain-containing protein" evidence="1">
    <location>
        <begin position="22"/>
        <end position="142"/>
    </location>
</feature>
<gene>
    <name evidence="2" type="ORF">QHT84_06730</name>
</gene>
<comment type="caution">
    <text evidence="2">The sequence shown here is derived from an EMBL/GenBank/DDBJ whole genome shotgun (WGS) entry which is preliminary data.</text>
</comment>